<dbReference type="GO" id="GO:0030151">
    <property type="term" value="F:molybdenum ion binding"/>
    <property type="evidence" value="ECO:0007669"/>
    <property type="project" value="InterPro"/>
</dbReference>
<dbReference type="Proteomes" id="UP000199230">
    <property type="component" value="Unassembled WGS sequence"/>
</dbReference>
<dbReference type="RefSeq" id="WP_093309867.1">
    <property type="nucleotide sequence ID" value="NZ_FNPV01000001.1"/>
</dbReference>
<dbReference type="InterPro" id="IPR011037">
    <property type="entry name" value="Pyrv_Knase-like_insert_dom_sf"/>
</dbReference>
<dbReference type="EMBL" id="FNPV01000001">
    <property type="protein sequence ID" value="SDY26055.1"/>
    <property type="molecule type" value="Genomic_DNA"/>
</dbReference>
<keyword evidence="3" id="KW-1185">Reference proteome</keyword>
<feature type="domain" description="MOSC" evidence="1">
    <location>
        <begin position="18"/>
        <end position="144"/>
    </location>
</feature>
<dbReference type="InterPro" id="IPR005302">
    <property type="entry name" value="MoCF_Sase_C"/>
</dbReference>
<dbReference type="SUPFAM" id="SSF50800">
    <property type="entry name" value="PK beta-barrel domain-like"/>
    <property type="match status" value="1"/>
</dbReference>
<organism evidence="2 3">
    <name type="scientific">Tindallia californiensis</name>
    <dbReference type="NCBI Taxonomy" id="159292"/>
    <lineage>
        <taxon>Bacteria</taxon>
        <taxon>Bacillati</taxon>
        <taxon>Bacillota</taxon>
        <taxon>Clostridia</taxon>
        <taxon>Peptostreptococcales</taxon>
        <taxon>Tindalliaceae</taxon>
        <taxon>Tindallia</taxon>
    </lineage>
</organism>
<dbReference type="OrthoDB" id="9789048at2"/>
<dbReference type="InterPro" id="IPR052716">
    <property type="entry name" value="MOSC_domain"/>
</dbReference>
<dbReference type="PANTHER" id="PTHR36930">
    <property type="entry name" value="METAL-SULFUR CLUSTER BIOSYNTHESIS PROTEINS YUAD-RELATED"/>
    <property type="match status" value="1"/>
</dbReference>
<proteinExistence type="predicted"/>
<sequence>MAKVLSINLSKETGVVKTPIEKGEFIENYGLQNDAHAGEWHRQVSLLGQESVDKIRKLGLIDKLEPGVFAENILTEGIVLYELAIGTRLKVGETIQEVTQIGKKCHHGCEIFQKVGDCVMPREGIFTKVLKGGIVKEGDEIALIKKEG</sequence>
<dbReference type="GO" id="GO:0003824">
    <property type="term" value="F:catalytic activity"/>
    <property type="evidence" value="ECO:0007669"/>
    <property type="project" value="InterPro"/>
</dbReference>
<dbReference type="Pfam" id="PF03473">
    <property type="entry name" value="MOSC"/>
    <property type="match status" value="1"/>
</dbReference>
<evidence type="ECO:0000313" key="2">
    <source>
        <dbReference type="EMBL" id="SDY26055.1"/>
    </source>
</evidence>
<protein>
    <submittedName>
        <fullName evidence="2">MOSC domain-containing protein YiiM</fullName>
    </submittedName>
</protein>
<evidence type="ECO:0000259" key="1">
    <source>
        <dbReference type="PROSITE" id="PS51340"/>
    </source>
</evidence>
<evidence type="ECO:0000313" key="3">
    <source>
        <dbReference type="Proteomes" id="UP000199230"/>
    </source>
</evidence>
<dbReference type="STRING" id="159292.SAMN05192546_101121"/>
<accession>A0A1H3IF85</accession>
<dbReference type="AlphaFoldDB" id="A0A1H3IF85"/>
<dbReference type="GO" id="GO:0030170">
    <property type="term" value="F:pyridoxal phosphate binding"/>
    <property type="evidence" value="ECO:0007669"/>
    <property type="project" value="InterPro"/>
</dbReference>
<reference evidence="2 3" key="1">
    <citation type="submission" date="2016-10" db="EMBL/GenBank/DDBJ databases">
        <authorList>
            <person name="de Groot N.N."/>
        </authorList>
    </citation>
    <scope>NUCLEOTIDE SEQUENCE [LARGE SCALE GENOMIC DNA]</scope>
    <source>
        <strain evidence="2 3">APO</strain>
    </source>
</reference>
<gene>
    <name evidence="2" type="ORF">SAMN05192546_101121</name>
</gene>
<dbReference type="PANTHER" id="PTHR36930:SF1">
    <property type="entry name" value="MOSC DOMAIN-CONTAINING PROTEIN"/>
    <property type="match status" value="1"/>
</dbReference>
<name>A0A1H3IF85_9FIRM</name>
<dbReference type="Gene3D" id="2.40.33.20">
    <property type="entry name" value="PK beta-barrel domain-like"/>
    <property type="match status" value="1"/>
</dbReference>
<dbReference type="PROSITE" id="PS51340">
    <property type="entry name" value="MOSC"/>
    <property type="match status" value="1"/>
</dbReference>